<evidence type="ECO:0000256" key="1">
    <source>
        <dbReference type="ARBA" id="ARBA00001947"/>
    </source>
</evidence>
<dbReference type="GO" id="GO:0004662">
    <property type="term" value="F:CAAX-protein geranylgeranyltransferase activity"/>
    <property type="evidence" value="ECO:0007669"/>
    <property type="project" value="TreeGrafter"/>
</dbReference>
<dbReference type="InterPro" id="IPR045089">
    <property type="entry name" value="PGGT1B-like"/>
</dbReference>
<dbReference type="InterPro" id="IPR008930">
    <property type="entry name" value="Terpenoid_cyclase/PrenylTrfase"/>
</dbReference>
<comment type="similarity">
    <text evidence="2">Belongs to the protein prenyltransferase subunit beta family.</text>
</comment>
<accession>R8BJN0</accession>
<evidence type="ECO:0000256" key="2">
    <source>
        <dbReference type="ARBA" id="ARBA00010497"/>
    </source>
</evidence>
<keyword evidence="7" id="KW-0862">Zinc</keyword>
<name>R8BJN0_PHAM7</name>
<evidence type="ECO:0000256" key="4">
    <source>
        <dbReference type="ARBA" id="ARBA00022679"/>
    </source>
</evidence>
<dbReference type="Gene3D" id="1.50.10.20">
    <property type="match status" value="1"/>
</dbReference>
<dbReference type="PANTHER" id="PTHR11774">
    <property type="entry name" value="GERANYLGERANYL TRANSFERASE TYPE BETA SUBUNIT"/>
    <property type="match status" value="1"/>
</dbReference>
<dbReference type="AlphaFoldDB" id="R8BJN0"/>
<protein>
    <submittedName>
        <fullName evidence="9">Putative type-1 proteins geranylgeranyltransferase subunit beta protein</fullName>
    </submittedName>
</protein>
<keyword evidence="3" id="KW-0637">Prenyltransferase</keyword>
<evidence type="ECO:0000256" key="3">
    <source>
        <dbReference type="ARBA" id="ARBA00022602"/>
    </source>
</evidence>
<organism evidence="9 10">
    <name type="scientific">Phaeoacremonium minimum (strain UCR-PA7)</name>
    <name type="common">Esca disease fungus</name>
    <name type="synonym">Togninia minima</name>
    <dbReference type="NCBI Taxonomy" id="1286976"/>
    <lineage>
        <taxon>Eukaryota</taxon>
        <taxon>Fungi</taxon>
        <taxon>Dikarya</taxon>
        <taxon>Ascomycota</taxon>
        <taxon>Pezizomycotina</taxon>
        <taxon>Sordariomycetes</taxon>
        <taxon>Sordariomycetidae</taxon>
        <taxon>Togniniales</taxon>
        <taxon>Togniniaceae</taxon>
        <taxon>Phaeoacremonium</taxon>
    </lineage>
</organism>
<feature type="domain" description="Prenyltransferase alpha-alpha toroid" evidence="8">
    <location>
        <begin position="9"/>
        <end position="419"/>
    </location>
</feature>
<dbReference type="HOGENOM" id="CLU_028946_2_0_1"/>
<dbReference type="OrthoDB" id="24893at2759"/>
<dbReference type="InterPro" id="IPR001330">
    <property type="entry name" value="Prenyltrans"/>
</dbReference>
<dbReference type="GO" id="GO:0046872">
    <property type="term" value="F:metal ion binding"/>
    <property type="evidence" value="ECO:0007669"/>
    <property type="project" value="UniProtKB-KW"/>
</dbReference>
<evidence type="ECO:0000313" key="9">
    <source>
        <dbReference type="EMBL" id="EON99422.1"/>
    </source>
</evidence>
<evidence type="ECO:0000256" key="5">
    <source>
        <dbReference type="ARBA" id="ARBA00022723"/>
    </source>
</evidence>
<dbReference type="PANTHER" id="PTHR11774:SF4">
    <property type="entry name" value="GERANYLGERANYL TRANSFERASE TYPE-1 SUBUNIT BETA"/>
    <property type="match status" value="1"/>
</dbReference>
<dbReference type="Pfam" id="PF00432">
    <property type="entry name" value="Prenyltrans"/>
    <property type="match status" value="1"/>
</dbReference>
<dbReference type="RefSeq" id="XP_007915790.1">
    <property type="nucleotide sequence ID" value="XM_007917599.1"/>
</dbReference>
<sequence>MSDRFSPPLDKPRHFRYWQRCLRTLLPHQYTSNDSIRMTLGFFVLAAVDILSTPDSPPPKPLIASSDRRRLREWVLACQHPAGGFCGSPTHVLPRYQYEGYDFEAGTADIARPGAANIAATSFALLILALLAENDSADSAYLGVDRLATLRWLRRMQREDGSFGEVLVELPKGNNGQKGSSSHPLIAGGKDMRYCYLAATIRWMLRGDLESGSPGWVEDIDVDALVSHIRRGQIYDGGVAEGSQHESHAGYGYCAVAALSLLDRPQTGGGRHDSEAIRRGIPDLPALIRFLVSRQLAFLEQEDDDADDPETANFSQQSLATLSLEDSIKYVGFNGRCNKVADTCYCWWVGGALAILGHSDLLTPAPARQFILDKTQHVIGGFSKYPGGPPDIYHGWLGLAALATMGDPELNELDPAMCVSVNTVRKVEKARAALLLDTKAKLDNSGFGQQLLDLGVAQAGKRPEWLSVGV</sequence>
<evidence type="ECO:0000259" key="8">
    <source>
        <dbReference type="Pfam" id="PF00432"/>
    </source>
</evidence>
<gene>
    <name evidence="9" type="ORF">UCRPA7_5051</name>
</gene>
<dbReference type="SUPFAM" id="SSF48239">
    <property type="entry name" value="Terpenoid cyclases/Protein prenyltransferases"/>
    <property type="match status" value="1"/>
</dbReference>
<dbReference type="eggNOG" id="KOG0367">
    <property type="taxonomic scope" value="Eukaryota"/>
</dbReference>
<dbReference type="GeneID" id="19325567"/>
<evidence type="ECO:0000256" key="7">
    <source>
        <dbReference type="ARBA" id="ARBA00022833"/>
    </source>
</evidence>
<keyword evidence="4 9" id="KW-0808">Transferase</keyword>
<dbReference type="Proteomes" id="UP000014074">
    <property type="component" value="Unassembled WGS sequence"/>
</dbReference>
<dbReference type="KEGG" id="tmn:UCRPA7_5051"/>
<keyword evidence="5" id="KW-0479">Metal-binding</keyword>
<evidence type="ECO:0000313" key="10">
    <source>
        <dbReference type="Proteomes" id="UP000014074"/>
    </source>
</evidence>
<keyword evidence="10" id="KW-1185">Reference proteome</keyword>
<reference evidence="10" key="1">
    <citation type="journal article" date="2013" name="Genome Announc.">
        <title>Draft genome sequence of the ascomycete Phaeoacremonium aleophilum strain UCR-PA7, a causal agent of the esca disease complex in grapevines.</title>
        <authorList>
            <person name="Blanco-Ulate B."/>
            <person name="Rolshausen P."/>
            <person name="Cantu D."/>
        </authorList>
    </citation>
    <scope>NUCLEOTIDE SEQUENCE [LARGE SCALE GENOMIC DNA]</scope>
    <source>
        <strain evidence="10">UCR-PA7</strain>
    </source>
</reference>
<dbReference type="EMBL" id="KB933151">
    <property type="protein sequence ID" value="EON99422.1"/>
    <property type="molecule type" value="Genomic_DNA"/>
</dbReference>
<comment type="cofactor">
    <cofactor evidence="1">
        <name>Zn(2+)</name>
        <dbReference type="ChEBI" id="CHEBI:29105"/>
    </cofactor>
</comment>
<evidence type="ECO:0000256" key="6">
    <source>
        <dbReference type="ARBA" id="ARBA00022737"/>
    </source>
</evidence>
<dbReference type="GO" id="GO:0005953">
    <property type="term" value="C:CAAX-protein geranylgeranyltransferase complex"/>
    <property type="evidence" value="ECO:0007669"/>
    <property type="project" value="TreeGrafter"/>
</dbReference>
<proteinExistence type="inferred from homology"/>
<keyword evidence="6" id="KW-0677">Repeat</keyword>